<dbReference type="InterPro" id="IPR043917">
    <property type="entry name" value="DUF5753"/>
</dbReference>
<dbReference type="EMBL" id="AUBJ02000001">
    <property type="protein sequence ID" value="MCP2333317.1"/>
    <property type="molecule type" value="Genomic_DNA"/>
</dbReference>
<reference evidence="2 3" key="1">
    <citation type="submission" date="2013-07" db="EMBL/GenBank/DDBJ databases">
        <authorList>
            <consortium name="DOE Joint Genome Institute"/>
            <person name="Reeve W."/>
            <person name="Huntemann M."/>
            <person name="Han J."/>
            <person name="Chen A."/>
            <person name="Kyrpides N."/>
            <person name="Mavromatis K."/>
            <person name="Markowitz V."/>
            <person name="Palaniappan K."/>
            <person name="Ivanova N."/>
            <person name="Schaumberg A."/>
            <person name="Pati A."/>
            <person name="Liolios K."/>
            <person name="Nordberg H.P."/>
            <person name="Cantor M.N."/>
            <person name="Hua S.X."/>
            <person name="Woyke T."/>
        </authorList>
    </citation>
    <scope>NUCLEOTIDE SEQUENCE [LARGE SCALE GENOMIC DNA]</scope>
    <source>
        <strain evidence="2 3">DSM 43889</strain>
    </source>
</reference>
<comment type="caution">
    <text evidence="2">The sequence shown here is derived from an EMBL/GenBank/DDBJ whole genome shotgun (WGS) entry which is preliminary data.</text>
</comment>
<evidence type="ECO:0000259" key="1">
    <source>
        <dbReference type="PROSITE" id="PS50943"/>
    </source>
</evidence>
<feature type="domain" description="HTH cro/C1-type" evidence="1">
    <location>
        <begin position="14"/>
        <end position="67"/>
    </location>
</feature>
<dbReference type="SMART" id="SM00530">
    <property type="entry name" value="HTH_XRE"/>
    <property type="match status" value="1"/>
</dbReference>
<sequence length="277" mass="30150">MARSPAVLALGRALAQARTAAGLSQQQAARQLGVSQSLISRSERGSRTPDASAVARMIELYDPPGALRAELGKLVDTVTVQQWSPVGSDEIAESLTDLERYERDASSITEVHPVLVPGPLQTREYAAALLAHGETPAIDMDQALAMRERRRAHVLGGDVGYVAIIDELALRRTTPPGGVDVRRGQLAALHEWSRLPAVSVRVIPAERGFYRGLVAGFEIIEFDDAPAVVHLEHYRSSTWLYSERDVAPVVATRDHLLGVALSEEESRTRLRALEGEL</sequence>
<dbReference type="SUPFAM" id="SSF47413">
    <property type="entry name" value="lambda repressor-like DNA-binding domains"/>
    <property type="match status" value="1"/>
</dbReference>
<dbReference type="Proteomes" id="UP000791080">
    <property type="component" value="Unassembled WGS sequence"/>
</dbReference>
<organism evidence="2 3">
    <name type="scientific">Actinoalloteichus caeruleus DSM 43889</name>
    <dbReference type="NCBI Taxonomy" id="1120930"/>
    <lineage>
        <taxon>Bacteria</taxon>
        <taxon>Bacillati</taxon>
        <taxon>Actinomycetota</taxon>
        <taxon>Actinomycetes</taxon>
        <taxon>Pseudonocardiales</taxon>
        <taxon>Pseudonocardiaceae</taxon>
        <taxon>Actinoalloteichus</taxon>
        <taxon>Actinoalloteichus cyanogriseus</taxon>
    </lineage>
</organism>
<dbReference type="Pfam" id="PF13560">
    <property type="entry name" value="HTH_31"/>
    <property type="match status" value="1"/>
</dbReference>
<keyword evidence="3" id="KW-1185">Reference proteome</keyword>
<dbReference type="Gene3D" id="1.10.260.40">
    <property type="entry name" value="lambda repressor-like DNA-binding domains"/>
    <property type="match status" value="1"/>
</dbReference>
<dbReference type="CDD" id="cd00093">
    <property type="entry name" value="HTH_XRE"/>
    <property type="match status" value="1"/>
</dbReference>
<protein>
    <submittedName>
        <fullName evidence="2">Helix-turn-helix domain-containing protein</fullName>
    </submittedName>
</protein>
<proteinExistence type="predicted"/>
<name>A0ABT1JLW0_ACTCY</name>
<dbReference type="InterPro" id="IPR010982">
    <property type="entry name" value="Lambda_DNA-bd_dom_sf"/>
</dbReference>
<gene>
    <name evidence="2" type="ORF">G443_003587</name>
</gene>
<dbReference type="RefSeq" id="WP_081715554.1">
    <property type="nucleotide sequence ID" value="NZ_AUBJ02000001.1"/>
</dbReference>
<reference evidence="2 3" key="2">
    <citation type="submission" date="2022-06" db="EMBL/GenBank/DDBJ databases">
        <title>Genomic Encyclopedia of Type Strains, Phase I: the one thousand microbial genomes (KMG-I) project.</title>
        <authorList>
            <person name="Kyrpides N."/>
        </authorList>
    </citation>
    <scope>NUCLEOTIDE SEQUENCE [LARGE SCALE GENOMIC DNA]</scope>
    <source>
        <strain evidence="2 3">DSM 43889</strain>
    </source>
</reference>
<evidence type="ECO:0000313" key="2">
    <source>
        <dbReference type="EMBL" id="MCP2333317.1"/>
    </source>
</evidence>
<evidence type="ECO:0000313" key="3">
    <source>
        <dbReference type="Proteomes" id="UP000791080"/>
    </source>
</evidence>
<dbReference type="Pfam" id="PF19054">
    <property type="entry name" value="DUF5753"/>
    <property type="match status" value="1"/>
</dbReference>
<accession>A0ABT1JLW0</accession>
<dbReference type="PROSITE" id="PS50943">
    <property type="entry name" value="HTH_CROC1"/>
    <property type="match status" value="1"/>
</dbReference>
<dbReference type="InterPro" id="IPR001387">
    <property type="entry name" value="Cro/C1-type_HTH"/>
</dbReference>